<proteinExistence type="predicted"/>
<evidence type="ECO:0000256" key="2">
    <source>
        <dbReference type="ARBA" id="ARBA00022679"/>
    </source>
</evidence>
<accession>A0ABS4E5G4</accession>
<reference evidence="4 5" key="1">
    <citation type="submission" date="2021-03" db="EMBL/GenBank/DDBJ databases">
        <title>Genomic Encyclopedia of Type Strains, Phase IV (KMG-IV): sequencing the most valuable type-strain genomes for metagenomic binning, comparative biology and taxonomic classification.</title>
        <authorList>
            <person name="Goeker M."/>
        </authorList>
    </citation>
    <scope>NUCLEOTIDE SEQUENCE [LARGE SCALE GENOMIC DNA]</scope>
    <source>
        <strain evidence="4 5">DSM 21600</strain>
    </source>
</reference>
<organism evidence="4 5">
    <name type="scientific">Rhizobium halophytocola</name>
    <dbReference type="NCBI Taxonomy" id="735519"/>
    <lineage>
        <taxon>Bacteria</taxon>
        <taxon>Pseudomonadati</taxon>
        <taxon>Pseudomonadota</taxon>
        <taxon>Alphaproteobacteria</taxon>
        <taxon>Hyphomicrobiales</taxon>
        <taxon>Rhizobiaceae</taxon>
        <taxon>Rhizobium/Agrobacterium group</taxon>
        <taxon>Rhizobium</taxon>
    </lineage>
</organism>
<dbReference type="EMBL" id="JAGGJU010000015">
    <property type="protein sequence ID" value="MBP1853148.1"/>
    <property type="molecule type" value="Genomic_DNA"/>
</dbReference>
<protein>
    <submittedName>
        <fullName evidence="4">Exopolysaccharide biosynthesis WecB/TagA/CpsF family protein</fullName>
    </submittedName>
</protein>
<dbReference type="InterPro" id="IPR004629">
    <property type="entry name" value="WecG_TagA_CpsF"/>
</dbReference>
<evidence type="ECO:0000256" key="3">
    <source>
        <dbReference type="SAM" id="Phobius"/>
    </source>
</evidence>
<keyword evidence="3" id="KW-0812">Transmembrane</keyword>
<gene>
    <name evidence="4" type="ORF">J2Z17_004607</name>
</gene>
<evidence type="ECO:0000256" key="1">
    <source>
        <dbReference type="ARBA" id="ARBA00022676"/>
    </source>
</evidence>
<keyword evidence="1" id="KW-0328">Glycosyltransferase</keyword>
<evidence type="ECO:0000313" key="4">
    <source>
        <dbReference type="EMBL" id="MBP1853148.1"/>
    </source>
</evidence>
<dbReference type="Pfam" id="PF03808">
    <property type="entry name" value="Glyco_tran_WecG"/>
    <property type="match status" value="1"/>
</dbReference>
<dbReference type="Proteomes" id="UP000759443">
    <property type="component" value="Unassembled WGS sequence"/>
</dbReference>
<keyword evidence="5" id="KW-1185">Reference proteome</keyword>
<comment type="caution">
    <text evidence="4">The sequence shown here is derived from an EMBL/GenBank/DDBJ whole genome shotgun (WGS) entry which is preliminary data.</text>
</comment>
<feature type="transmembrane region" description="Helical" evidence="3">
    <location>
        <begin position="233"/>
        <end position="253"/>
    </location>
</feature>
<keyword evidence="2" id="KW-0808">Transferase</keyword>
<keyword evidence="3" id="KW-1133">Transmembrane helix</keyword>
<dbReference type="RefSeq" id="WP_342454451.1">
    <property type="nucleotide sequence ID" value="NZ_JAGGJU010000015.1"/>
</dbReference>
<dbReference type="PANTHER" id="PTHR34136">
    <property type="match status" value="1"/>
</dbReference>
<dbReference type="PANTHER" id="PTHR34136:SF1">
    <property type="entry name" value="UDP-N-ACETYL-D-MANNOSAMINURONIC ACID TRANSFERASE"/>
    <property type="match status" value="1"/>
</dbReference>
<evidence type="ECO:0000313" key="5">
    <source>
        <dbReference type="Proteomes" id="UP000759443"/>
    </source>
</evidence>
<dbReference type="CDD" id="cd06533">
    <property type="entry name" value="Glyco_transf_WecG_TagA"/>
    <property type="match status" value="1"/>
</dbReference>
<sequence length="266" mass="29964">MNARQQLVATIPQMPIFGLPVYDLDWEMALAFIASAVTLPVGQVRVAFLNANNANILHVDRDYREILAGQIVLPDGFGIDLAAWALNGTMFKANLNGTDLVPALLTYMEKPMRIGLIGGKGDVVSVTAGQFRQHAPWHTFIPVSDGFLSEKNATEVAERLSTLDLDILMVGMGTPLQEKWMARHIRPEHARLVFGVGALFEFVSGRVPRAPPWMRRLRFEWAYRMACEPARLWRRYIVGIPLFFWNVALYRLFGQDRMAGIRSGPR</sequence>
<name>A0ABS4E5G4_9HYPH</name>
<dbReference type="NCBIfam" id="TIGR00696">
    <property type="entry name" value="wecG_tagA_cpsF"/>
    <property type="match status" value="1"/>
</dbReference>
<keyword evidence="3" id="KW-0472">Membrane</keyword>